<evidence type="ECO:0000256" key="4">
    <source>
        <dbReference type="ARBA" id="ARBA00005432"/>
    </source>
</evidence>
<comment type="similarity">
    <text evidence="4">Belongs to the UPP synthase family.</text>
</comment>
<evidence type="ECO:0000256" key="11">
    <source>
        <dbReference type="ARBA" id="ARBA00023136"/>
    </source>
</evidence>
<dbReference type="Gene3D" id="3.40.1180.10">
    <property type="entry name" value="Decaprenyl diphosphate synthase-like"/>
    <property type="match status" value="1"/>
</dbReference>
<dbReference type="PANTHER" id="PTHR21528">
    <property type="entry name" value="DEHYDRODOLICHYL DIPHOSPHATE SYNTHASE COMPLEX SUBUNIT NUS1"/>
    <property type="match status" value="1"/>
</dbReference>
<dbReference type="EMBL" id="HBEN01005063">
    <property type="protein sequence ID" value="CAD8436407.1"/>
    <property type="molecule type" value="Transcribed_RNA"/>
</dbReference>
<keyword evidence="10" id="KW-1133">Transmembrane helix</keyword>
<dbReference type="InterPro" id="IPR036424">
    <property type="entry name" value="UPP_synth-like_sf"/>
</dbReference>
<evidence type="ECO:0000256" key="8">
    <source>
        <dbReference type="ARBA" id="ARBA00022824"/>
    </source>
</evidence>
<dbReference type="AlphaFoldDB" id="A0A7S0CWP5"/>
<feature type="compositionally biased region" description="Low complexity" evidence="13">
    <location>
        <begin position="219"/>
        <end position="228"/>
    </location>
</feature>
<name>A0A7S0CWP5_MICPS</name>
<evidence type="ECO:0000256" key="7">
    <source>
        <dbReference type="ARBA" id="ARBA00022692"/>
    </source>
</evidence>
<dbReference type="InterPro" id="IPR038887">
    <property type="entry name" value="Nus1/NgBR"/>
</dbReference>
<dbReference type="GO" id="GO:0045547">
    <property type="term" value="F:ditrans,polycis-polyprenyl diphosphate synthase [(2E,6E)-farnesyl diphosphate specific] activity"/>
    <property type="evidence" value="ECO:0007669"/>
    <property type="project" value="UniProtKB-EC"/>
</dbReference>
<dbReference type="SUPFAM" id="SSF64005">
    <property type="entry name" value="Undecaprenyl diphosphate synthase"/>
    <property type="match status" value="1"/>
</dbReference>
<gene>
    <name evidence="14" type="ORF">MSP1401_LOCUS4125</name>
</gene>
<organism evidence="14">
    <name type="scientific">Micromonas pusilla</name>
    <name type="common">Picoplanktonic green alga</name>
    <name type="synonym">Chromulina pusilla</name>
    <dbReference type="NCBI Taxonomy" id="38833"/>
    <lineage>
        <taxon>Eukaryota</taxon>
        <taxon>Viridiplantae</taxon>
        <taxon>Chlorophyta</taxon>
        <taxon>Mamiellophyceae</taxon>
        <taxon>Mamiellales</taxon>
        <taxon>Mamiellaceae</taxon>
        <taxon>Micromonas</taxon>
    </lineage>
</organism>
<comment type="catalytic activity">
    <reaction evidence="12">
        <text>n isopentenyl diphosphate + (2E,6E)-farnesyl diphosphate = a di-trans,poly-cis-polyprenyl diphosphate + n diphosphate</text>
        <dbReference type="Rhea" id="RHEA:53008"/>
        <dbReference type="Rhea" id="RHEA-COMP:19494"/>
        <dbReference type="ChEBI" id="CHEBI:33019"/>
        <dbReference type="ChEBI" id="CHEBI:128769"/>
        <dbReference type="ChEBI" id="CHEBI:136960"/>
        <dbReference type="ChEBI" id="CHEBI:175763"/>
        <dbReference type="EC" id="2.5.1.87"/>
    </reaction>
</comment>
<dbReference type="GO" id="GO:0005789">
    <property type="term" value="C:endoplasmic reticulum membrane"/>
    <property type="evidence" value="ECO:0007669"/>
    <property type="project" value="UniProtKB-SubCell"/>
</dbReference>
<evidence type="ECO:0000313" key="14">
    <source>
        <dbReference type="EMBL" id="CAD8436407.1"/>
    </source>
</evidence>
<evidence type="ECO:0000256" key="12">
    <source>
        <dbReference type="ARBA" id="ARBA00047353"/>
    </source>
</evidence>
<comment type="subcellular location">
    <subcellularLocation>
        <location evidence="2">Endoplasmic reticulum membrane</location>
    </subcellularLocation>
</comment>
<comment type="cofactor">
    <cofactor evidence="1">
        <name>Mg(2+)</name>
        <dbReference type="ChEBI" id="CHEBI:18420"/>
    </cofactor>
</comment>
<keyword evidence="9" id="KW-0460">Magnesium</keyword>
<keyword evidence="7" id="KW-0812">Transmembrane</keyword>
<dbReference type="EC" id="2.5.1.87" evidence="5"/>
<feature type="region of interest" description="Disordered" evidence="13">
    <location>
        <begin position="185"/>
        <end position="234"/>
    </location>
</feature>
<keyword evidence="11" id="KW-0472">Membrane</keyword>
<evidence type="ECO:0000256" key="6">
    <source>
        <dbReference type="ARBA" id="ARBA00022679"/>
    </source>
</evidence>
<evidence type="ECO:0000256" key="13">
    <source>
        <dbReference type="SAM" id="MobiDB-lite"/>
    </source>
</evidence>
<evidence type="ECO:0000256" key="5">
    <source>
        <dbReference type="ARBA" id="ARBA00012596"/>
    </source>
</evidence>
<comment type="pathway">
    <text evidence="3">Protein modification; protein glycosylation.</text>
</comment>
<protein>
    <recommendedName>
        <fullName evidence="5">ditrans,polycis-polyprenyl diphosphate synthase [(2E,6E)-farnesyldiphosphate specific]</fullName>
        <ecNumber evidence="5">2.5.1.87</ecNumber>
    </recommendedName>
</protein>
<dbReference type="UniPathway" id="UPA00378"/>
<evidence type="ECO:0000256" key="2">
    <source>
        <dbReference type="ARBA" id="ARBA00004586"/>
    </source>
</evidence>
<accession>A0A7S0CWP5</accession>
<proteinExistence type="inferred from homology"/>
<evidence type="ECO:0000256" key="10">
    <source>
        <dbReference type="ARBA" id="ARBA00022989"/>
    </source>
</evidence>
<evidence type="ECO:0000256" key="3">
    <source>
        <dbReference type="ARBA" id="ARBA00004922"/>
    </source>
</evidence>
<dbReference type="PANTHER" id="PTHR21528:SF0">
    <property type="entry name" value="DEHYDRODOLICHYL DIPHOSPHATE SYNTHASE COMPLEX SUBUNIT NUS1"/>
    <property type="match status" value="1"/>
</dbReference>
<keyword evidence="6" id="KW-0808">Transferase</keyword>
<keyword evidence="8" id="KW-0256">Endoplasmic reticulum</keyword>
<evidence type="ECO:0000256" key="9">
    <source>
        <dbReference type="ARBA" id="ARBA00022842"/>
    </source>
</evidence>
<dbReference type="GO" id="GO:1904423">
    <property type="term" value="C:dehydrodolichyl diphosphate synthase complex"/>
    <property type="evidence" value="ECO:0007669"/>
    <property type="project" value="InterPro"/>
</dbReference>
<sequence length="351" mass="38148">MERAARARLASAVSSASWFVARALWVVLHVFLWTRSAGRAAVDRAFRVSGLAFLEPRRGLAFCARKLRRALEVGSFKTPWADHGERPPPPRTLAVIVNDPDEASSSRCLADIARVLVWAADAGIRHVSLYDQDGCIRARASRLAELVVRATVRAESESAHFAPPASAYAFRRANGDGAMKTVERFECGGKATRRPSRRGERNPTSNESETARNRKESARVASPPSASADKAETHASTTVDLLRAGDGAAALLDAARRWGEPAGPLGIVAGDPETGETSVAQLEAWMAANGSLLPVVEVTVVFGKHFHLAGYPPWQLHKTEMYRLRSLSTFSRSKFGDVLREYAGVSKRHGK</sequence>
<reference evidence="14" key="1">
    <citation type="submission" date="2021-01" db="EMBL/GenBank/DDBJ databases">
        <authorList>
            <person name="Corre E."/>
            <person name="Pelletier E."/>
            <person name="Niang G."/>
            <person name="Scheremetjew M."/>
            <person name="Finn R."/>
            <person name="Kale V."/>
            <person name="Holt S."/>
            <person name="Cochrane G."/>
            <person name="Meng A."/>
            <person name="Brown T."/>
            <person name="Cohen L."/>
        </authorList>
    </citation>
    <scope>NUCLEOTIDE SEQUENCE</scope>
    <source>
        <strain evidence="14">CCAC1681</strain>
    </source>
</reference>
<evidence type="ECO:0000256" key="1">
    <source>
        <dbReference type="ARBA" id="ARBA00001946"/>
    </source>
</evidence>
<feature type="compositionally biased region" description="Basic and acidic residues" evidence="13">
    <location>
        <begin position="209"/>
        <end position="218"/>
    </location>
</feature>